<accession>A0ABR6L6C4</accession>
<dbReference type="EMBL" id="JACHOT010000004">
    <property type="protein sequence ID" value="MBB4651555.1"/>
    <property type="molecule type" value="Genomic_DNA"/>
</dbReference>
<feature type="compositionally biased region" description="Low complexity" evidence="1">
    <location>
        <begin position="1"/>
        <end position="15"/>
    </location>
</feature>
<proteinExistence type="predicted"/>
<comment type="caution">
    <text evidence="2">The sequence shown here is derived from an EMBL/GenBank/DDBJ whole genome shotgun (WGS) entry which is preliminary data.</text>
</comment>
<evidence type="ECO:0000313" key="2">
    <source>
        <dbReference type="EMBL" id="MBB4651555.1"/>
    </source>
</evidence>
<feature type="region of interest" description="Disordered" evidence="1">
    <location>
        <begin position="1"/>
        <end position="64"/>
    </location>
</feature>
<dbReference type="Proteomes" id="UP000539538">
    <property type="component" value="Unassembled WGS sequence"/>
</dbReference>
<keyword evidence="3" id="KW-1185">Reference proteome</keyword>
<gene>
    <name evidence="2" type="ORF">GGQ99_003322</name>
</gene>
<reference evidence="2 3" key="1">
    <citation type="submission" date="2020-08" db="EMBL/GenBank/DDBJ databases">
        <title>Genomic Encyclopedia of Type Strains, Phase IV (KMG-IV): sequencing the most valuable type-strain genomes for metagenomic binning, comparative biology and taxonomic classification.</title>
        <authorList>
            <person name="Goeker M."/>
        </authorList>
    </citation>
    <scope>NUCLEOTIDE SEQUENCE [LARGE SCALE GENOMIC DNA]</scope>
    <source>
        <strain evidence="2 3">DSM 7050</strain>
    </source>
</reference>
<organism evidence="2 3">
    <name type="scientific">Aminobacter niigataensis</name>
    <dbReference type="NCBI Taxonomy" id="83265"/>
    <lineage>
        <taxon>Bacteria</taxon>
        <taxon>Pseudomonadati</taxon>
        <taxon>Pseudomonadota</taxon>
        <taxon>Alphaproteobacteria</taxon>
        <taxon>Hyphomicrobiales</taxon>
        <taxon>Phyllobacteriaceae</taxon>
        <taxon>Aminobacter</taxon>
    </lineage>
</organism>
<feature type="compositionally biased region" description="Basic and acidic residues" evidence="1">
    <location>
        <begin position="45"/>
        <end position="58"/>
    </location>
</feature>
<sequence>MANGSLSPSPLWGGSIREAERGGGLTIESIAPGTRFSPLTPTPDLRSDPPHKGEGERPRLRRPK</sequence>
<evidence type="ECO:0000256" key="1">
    <source>
        <dbReference type="SAM" id="MobiDB-lite"/>
    </source>
</evidence>
<protein>
    <submittedName>
        <fullName evidence="2">Uncharacterized protein</fullName>
    </submittedName>
</protein>
<name>A0ABR6L6C4_9HYPH</name>
<evidence type="ECO:0000313" key="3">
    <source>
        <dbReference type="Proteomes" id="UP000539538"/>
    </source>
</evidence>